<accession>A0A8H6RM34</accession>
<protein>
    <recommendedName>
        <fullName evidence="4">AA1-like domain-containing protein</fullName>
    </recommendedName>
</protein>
<name>A0A8H6RM34_9PEZI</name>
<evidence type="ECO:0000313" key="3">
    <source>
        <dbReference type="Proteomes" id="UP000660729"/>
    </source>
</evidence>
<proteinExistence type="predicted"/>
<organism evidence="2 3">
    <name type="scientific">Pseudocercospora fuligena</name>
    <dbReference type="NCBI Taxonomy" id="685502"/>
    <lineage>
        <taxon>Eukaryota</taxon>
        <taxon>Fungi</taxon>
        <taxon>Dikarya</taxon>
        <taxon>Ascomycota</taxon>
        <taxon>Pezizomycotina</taxon>
        <taxon>Dothideomycetes</taxon>
        <taxon>Dothideomycetidae</taxon>
        <taxon>Mycosphaerellales</taxon>
        <taxon>Mycosphaerellaceae</taxon>
        <taxon>Pseudocercospora</taxon>
    </lineage>
</organism>
<evidence type="ECO:0008006" key="4">
    <source>
        <dbReference type="Google" id="ProtNLM"/>
    </source>
</evidence>
<feature type="signal peptide" evidence="1">
    <location>
        <begin position="1"/>
        <end position="20"/>
    </location>
</feature>
<dbReference type="EMBL" id="JABCIY010000117">
    <property type="protein sequence ID" value="KAF7192591.1"/>
    <property type="molecule type" value="Genomic_DNA"/>
</dbReference>
<reference evidence="2" key="1">
    <citation type="submission" date="2020-04" db="EMBL/GenBank/DDBJ databases">
        <title>Draft genome resource of the tomato pathogen Pseudocercospora fuligena.</title>
        <authorList>
            <person name="Zaccaron A."/>
        </authorList>
    </citation>
    <scope>NUCLEOTIDE SEQUENCE</scope>
    <source>
        <strain evidence="2">PF001</strain>
    </source>
</reference>
<evidence type="ECO:0000256" key="1">
    <source>
        <dbReference type="SAM" id="SignalP"/>
    </source>
</evidence>
<comment type="caution">
    <text evidence="2">The sequence shown here is derived from an EMBL/GenBank/DDBJ whole genome shotgun (WGS) entry which is preliminary data.</text>
</comment>
<evidence type="ECO:0000313" key="2">
    <source>
        <dbReference type="EMBL" id="KAF7192591.1"/>
    </source>
</evidence>
<sequence length="138" mass="15165">MHFNTATLLSLSVFTSVAYSASDTPWKISQSQITLSTDKKSVSYSFEIKADTPKFQATCKSTLPVNTDEGWKSCTFSGDVAKVEVNGTLGPGRAPNDDKIQVRVTEKGKGGTWMAMRFGEFENLLKVYPSFTIFASKM</sequence>
<keyword evidence="1" id="KW-0732">Signal</keyword>
<dbReference type="Proteomes" id="UP000660729">
    <property type="component" value="Unassembled WGS sequence"/>
</dbReference>
<keyword evidence="3" id="KW-1185">Reference proteome</keyword>
<feature type="chain" id="PRO_5034432293" description="AA1-like domain-containing protein" evidence="1">
    <location>
        <begin position="21"/>
        <end position="138"/>
    </location>
</feature>
<gene>
    <name evidence="2" type="ORF">HII31_06053</name>
</gene>
<dbReference type="AlphaFoldDB" id="A0A8H6RM34"/>